<reference evidence="3" key="1">
    <citation type="journal article" date="2002" name="Nature">
        <title>The genome sequence and structure of rice chromosome 1.</title>
        <authorList>
            <person name="Sasaki T."/>
            <person name="Matsumoto T."/>
            <person name="Yamamoto K."/>
            <person name="Sakata K."/>
            <person name="Baba T."/>
            <person name="Katayose Y."/>
            <person name="Wu J."/>
            <person name="Niimura Y."/>
            <person name="Cheng Z."/>
            <person name="Nagamura Y."/>
            <person name="Antonio B.A."/>
            <person name="Kanamori H."/>
            <person name="Hosokawa S."/>
            <person name="Masukawa M."/>
            <person name="Arikawa K."/>
            <person name="Chiden Y."/>
            <person name="Hayashi M."/>
            <person name="Okamoto M."/>
            <person name="Ando T."/>
            <person name="Aoki H."/>
            <person name="Arita K."/>
            <person name="Hamada M."/>
            <person name="Harada C."/>
            <person name="Hijishita S."/>
            <person name="Honda M."/>
            <person name="Ichikawa Y."/>
            <person name="Idonuma A."/>
            <person name="Iijima M."/>
            <person name="Ikeda M."/>
            <person name="Ikeno M."/>
            <person name="Itoh S."/>
            <person name="Itoh T."/>
            <person name="Itoh Y."/>
            <person name="Itoh Y."/>
            <person name="Iwabuchi A."/>
            <person name="Kamiya K."/>
            <person name="Karasawa W."/>
            <person name="Katagiri S."/>
            <person name="Kikuta A."/>
            <person name="Kobayashi N."/>
            <person name="Kono I."/>
            <person name="Machita K."/>
            <person name="Maehara T."/>
            <person name="Mizuno H."/>
            <person name="Mizubayashi T."/>
            <person name="Mukai Y."/>
            <person name="Nagasaki H."/>
            <person name="Nakashima M."/>
            <person name="Nakama Y."/>
            <person name="Nakamichi Y."/>
            <person name="Nakamura M."/>
            <person name="Namiki N."/>
            <person name="Negishi M."/>
            <person name="Ohta I."/>
            <person name="Ono N."/>
            <person name="Saji S."/>
            <person name="Sakai K."/>
            <person name="Shibata M."/>
            <person name="Shimokawa T."/>
            <person name="Shomura A."/>
            <person name="Song J."/>
            <person name="Takazaki Y."/>
            <person name="Terasawa K."/>
            <person name="Tsuji K."/>
            <person name="Waki K."/>
            <person name="Yamagata H."/>
            <person name="Yamane H."/>
            <person name="Yoshiki S."/>
            <person name="Yoshihara R."/>
            <person name="Yukawa K."/>
            <person name="Zhong H."/>
            <person name="Iwama H."/>
            <person name="Endo T."/>
            <person name="Ito H."/>
            <person name="Hahn J.H."/>
            <person name="Kim H.I."/>
            <person name="Eun M.Y."/>
            <person name="Yano M."/>
            <person name="Jiang J."/>
            <person name="Gojobori T."/>
        </authorList>
    </citation>
    <scope>NUCLEOTIDE SEQUENCE</scope>
</reference>
<protein>
    <submittedName>
        <fullName evidence="3">Uncharacterized protein</fullName>
    </submittedName>
</protein>
<dbReference type="AlphaFoldDB" id="Q657H6"/>
<name>Q657H6_ORYSJ</name>
<feature type="region of interest" description="Disordered" evidence="1">
    <location>
        <begin position="1"/>
        <end position="32"/>
    </location>
</feature>
<evidence type="ECO:0000256" key="1">
    <source>
        <dbReference type="SAM" id="MobiDB-lite"/>
    </source>
</evidence>
<reference evidence="4" key="3">
    <citation type="journal article" date="2008" name="Nucleic Acids Res.">
        <title>The rice annotation project database (RAP-DB): 2008 update.</title>
        <authorList>
            <consortium name="The rice annotation project (RAP)"/>
        </authorList>
    </citation>
    <scope>GENOME REANNOTATION</scope>
    <source>
        <strain evidence="4">cv. Nipponbare</strain>
    </source>
</reference>
<accession>Q657H6</accession>
<evidence type="ECO:0000313" key="3">
    <source>
        <dbReference type="EMBL" id="BAD45041.1"/>
    </source>
</evidence>
<feature type="compositionally biased region" description="Basic and acidic residues" evidence="1">
    <location>
        <begin position="15"/>
        <end position="31"/>
    </location>
</feature>
<dbReference type="EMBL" id="AP003206">
    <property type="protein sequence ID" value="BAD45041.1"/>
    <property type="molecule type" value="Genomic_DNA"/>
</dbReference>
<feature type="compositionally biased region" description="Low complexity" evidence="1">
    <location>
        <begin position="1"/>
        <end position="13"/>
    </location>
</feature>
<dbReference type="EMBL" id="AP002871">
    <property type="protein sequence ID" value="BAD44898.1"/>
    <property type="molecule type" value="Genomic_DNA"/>
</dbReference>
<reference evidence="4" key="2">
    <citation type="journal article" date="2005" name="Nature">
        <title>The map-based sequence of the rice genome.</title>
        <authorList>
            <consortium name="International rice genome sequencing project (IRGSP)"/>
            <person name="Matsumoto T."/>
            <person name="Wu J."/>
            <person name="Kanamori H."/>
            <person name="Katayose Y."/>
            <person name="Fujisawa M."/>
            <person name="Namiki N."/>
            <person name="Mizuno H."/>
            <person name="Yamamoto K."/>
            <person name="Antonio B.A."/>
            <person name="Baba T."/>
            <person name="Sakata K."/>
            <person name="Nagamura Y."/>
            <person name="Aoki H."/>
            <person name="Arikawa K."/>
            <person name="Arita K."/>
            <person name="Bito T."/>
            <person name="Chiden Y."/>
            <person name="Fujitsuka N."/>
            <person name="Fukunaka R."/>
            <person name="Hamada M."/>
            <person name="Harada C."/>
            <person name="Hayashi A."/>
            <person name="Hijishita S."/>
            <person name="Honda M."/>
            <person name="Hosokawa S."/>
            <person name="Ichikawa Y."/>
            <person name="Idonuma A."/>
            <person name="Iijima M."/>
            <person name="Ikeda M."/>
            <person name="Ikeno M."/>
            <person name="Ito K."/>
            <person name="Ito S."/>
            <person name="Ito T."/>
            <person name="Ito Y."/>
            <person name="Ito Y."/>
            <person name="Iwabuchi A."/>
            <person name="Kamiya K."/>
            <person name="Karasawa W."/>
            <person name="Kurita K."/>
            <person name="Katagiri S."/>
            <person name="Kikuta A."/>
            <person name="Kobayashi H."/>
            <person name="Kobayashi N."/>
            <person name="Machita K."/>
            <person name="Maehara T."/>
            <person name="Masukawa M."/>
            <person name="Mizubayashi T."/>
            <person name="Mukai Y."/>
            <person name="Nagasaki H."/>
            <person name="Nagata Y."/>
            <person name="Naito S."/>
            <person name="Nakashima M."/>
            <person name="Nakama Y."/>
            <person name="Nakamichi Y."/>
            <person name="Nakamura M."/>
            <person name="Meguro A."/>
            <person name="Negishi M."/>
            <person name="Ohta I."/>
            <person name="Ohta T."/>
            <person name="Okamoto M."/>
            <person name="Ono N."/>
            <person name="Saji S."/>
            <person name="Sakaguchi M."/>
            <person name="Sakai K."/>
            <person name="Shibata M."/>
            <person name="Shimokawa T."/>
            <person name="Song J."/>
            <person name="Takazaki Y."/>
            <person name="Terasawa K."/>
            <person name="Tsugane M."/>
            <person name="Tsuji K."/>
            <person name="Ueda S."/>
            <person name="Waki K."/>
            <person name="Yamagata H."/>
            <person name="Yamamoto M."/>
            <person name="Yamamoto S."/>
            <person name="Yamane H."/>
            <person name="Yoshiki S."/>
            <person name="Yoshihara R."/>
            <person name="Yukawa K."/>
            <person name="Zhong H."/>
            <person name="Yano M."/>
            <person name="Yuan Q."/>
            <person name="Ouyang S."/>
            <person name="Liu J."/>
            <person name="Jones K.M."/>
            <person name="Gansberger K."/>
            <person name="Moffat K."/>
            <person name="Hill J."/>
            <person name="Bera J."/>
            <person name="Fadrosh D."/>
            <person name="Jin S."/>
            <person name="Johri S."/>
            <person name="Kim M."/>
            <person name="Overton L."/>
            <person name="Reardon M."/>
            <person name="Tsitrin T."/>
            <person name="Vuong H."/>
            <person name="Weaver B."/>
            <person name="Ciecko A."/>
            <person name="Tallon L."/>
            <person name="Jackson J."/>
            <person name="Pai G."/>
            <person name="Aken S.V."/>
            <person name="Utterback T."/>
            <person name="Reidmuller S."/>
            <person name="Feldblyum T."/>
            <person name="Hsiao J."/>
            <person name="Zismann V."/>
            <person name="Iobst S."/>
            <person name="de Vazeille A.R."/>
            <person name="Buell C.R."/>
            <person name="Ying K."/>
            <person name="Li Y."/>
            <person name="Lu T."/>
            <person name="Huang Y."/>
            <person name="Zhao Q."/>
            <person name="Feng Q."/>
            <person name="Zhang L."/>
            <person name="Zhu J."/>
            <person name="Weng Q."/>
            <person name="Mu J."/>
            <person name="Lu Y."/>
            <person name="Fan D."/>
            <person name="Liu Y."/>
            <person name="Guan J."/>
            <person name="Zhang Y."/>
            <person name="Yu S."/>
            <person name="Liu X."/>
            <person name="Zhang Y."/>
            <person name="Hong G."/>
            <person name="Han B."/>
            <person name="Choisne N."/>
            <person name="Demange N."/>
            <person name="Orjeda G."/>
            <person name="Samain S."/>
            <person name="Cattolico L."/>
            <person name="Pelletier E."/>
            <person name="Couloux A."/>
            <person name="Segurens B."/>
            <person name="Wincker P."/>
            <person name="D'Hont A."/>
            <person name="Scarpelli C."/>
            <person name="Weissenbach J."/>
            <person name="Salanoubat M."/>
            <person name="Quetier F."/>
            <person name="Yu Y."/>
            <person name="Kim H.R."/>
            <person name="Rambo T."/>
            <person name="Currie J."/>
            <person name="Collura K."/>
            <person name="Luo M."/>
            <person name="Yang T."/>
            <person name="Ammiraju J.S.S."/>
            <person name="Engler F."/>
            <person name="Soderlund C."/>
            <person name="Wing R.A."/>
            <person name="Palmer L.E."/>
            <person name="de la Bastide M."/>
            <person name="Spiegel L."/>
            <person name="Nascimento L."/>
            <person name="Zutavern T."/>
            <person name="O'Shaughnessy A."/>
            <person name="Dike S."/>
            <person name="Dedhia N."/>
            <person name="Preston R."/>
            <person name="Balija V."/>
            <person name="McCombie W.R."/>
            <person name="Chow T."/>
            <person name="Chen H."/>
            <person name="Chung M."/>
            <person name="Chen C."/>
            <person name="Shaw J."/>
            <person name="Wu H."/>
            <person name="Hsiao K."/>
            <person name="Chao Y."/>
            <person name="Chu M."/>
            <person name="Cheng C."/>
            <person name="Hour A."/>
            <person name="Lee P."/>
            <person name="Lin S."/>
            <person name="Lin Y."/>
            <person name="Liou J."/>
            <person name="Liu S."/>
            <person name="Hsing Y."/>
            <person name="Raghuvanshi S."/>
            <person name="Mohanty A."/>
            <person name="Bharti A.K."/>
            <person name="Gaur A."/>
            <person name="Gupta V."/>
            <person name="Kumar D."/>
            <person name="Ravi V."/>
            <person name="Vij S."/>
            <person name="Kapur A."/>
            <person name="Khurana P."/>
            <person name="Khurana P."/>
            <person name="Khurana J.P."/>
            <person name="Tyagi A.K."/>
            <person name="Gaikwad K."/>
            <person name="Singh A."/>
            <person name="Dalal V."/>
            <person name="Srivastava S."/>
            <person name="Dixit A."/>
            <person name="Pal A.K."/>
            <person name="Ghazi I.A."/>
            <person name="Yadav M."/>
            <person name="Pandit A."/>
            <person name="Bhargava A."/>
            <person name="Sureshbabu K."/>
            <person name="Batra K."/>
            <person name="Sharma T.R."/>
            <person name="Mohapatra T."/>
            <person name="Singh N.K."/>
            <person name="Messing J."/>
            <person name="Nelson A.B."/>
            <person name="Fuks G."/>
            <person name="Kavchok S."/>
            <person name="Keizer G."/>
            <person name="Linton E."/>
            <person name="Llaca V."/>
            <person name="Song R."/>
            <person name="Tanyolac B."/>
            <person name="Young S."/>
            <person name="Ho-Il K."/>
            <person name="Hahn J.H."/>
            <person name="Sangsakoo G."/>
            <person name="Vanavichit A."/>
            <person name="de Mattos Luiz.A.T."/>
            <person name="Zimmer P.D."/>
            <person name="Malone G."/>
            <person name="Dellagostin O."/>
            <person name="de Oliveira A.C."/>
            <person name="Bevan M."/>
            <person name="Bancroft I."/>
            <person name="Minx P."/>
            <person name="Cordum H."/>
            <person name="Wilson R."/>
            <person name="Cheng Z."/>
            <person name="Jin W."/>
            <person name="Jiang J."/>
            <person name="Leong S.A."/>
            <person name="Iwama H."/>
            <person name="Gojobori T."/>
            <person name="Itoh T."/>
            <person name="Niimura Y."/>
            <person name="Fujii Y."/>
            <person name="Habara T."/>
            <person name="Sakai H."/>
            <person name="Sato Y."/>
            <person name="Wilson G."/>
            <person name="Kumar K."/>
            <person name="McCouch S."/>
            <person name="Juretic N."/>
            <person name="Hoen D."/>
            <person name="Wright S."/>
            <person name="Bruskiewich R."/>
            <person name="Bureau T."/>
            <person name="Miyao A."/>
            <person name="Hirochika H."/>
            <person name="Nishikawa T."/>
            <person name="Kadowaki K."/>
            <person name="Sugiura M."/>
            <person name="Burr B."/>
            <person name="Sasaki T."/>
        </authorList>
    </citation>
    <scope>NUCLEOTIDE SEQUENCE [LARGE SCALE GENOMIC DNA]</scope>
    <source>
        <strain evidence="4">cv. Nipponbare</strain>
    </source>
</reference>
<evidence type="ECO:0000313" key="2">
    <source>
        <dbReference type="EMBL" id="BAD44898.1"/>
    </source>
</evidence>
<dbReference type="Proteomes" id="UP000817658">
    <property type="component" value="Chromosome 1"/>
</dbReference>
<organism evidence="3">
    <name type="scientific">Oryza sativa subsp. japonica</name>
    <name type="common">Rice</name>
    <dbReference type="NCBI Taxonomy" id="39947"/>
    <lineage>
        <taxon>Eukaryota</taxon>
        <taxon>Viridiplantae</taxon>
        <taxon>Streptophyta</taxon>
        <taxon>Embryophyta</taxon>
        <taxon>Tracheophyta</taxon>
        <taxon>Spermatophyta</taxon>
        <taxon>Magnoliopsida</taxon>
        <taxon>Liliopsida</taxon>
        <taxon>Poales</taxon>
        <taxon>Poaceae</taxon>
        <taxon>BOP clade</taxon>
        <taxon>Oryzoideae</taxon>
        <taxon>Oryzeae</taxon>
        <taxon>Oryzinae</taxon>
        <taxon>Oryza</taxon>
        <taxon>Oryza sativa</taxon>
    </lineage>
</organism>
<dbReference type="Proteomes" id="UP000000763">
    <property type="component" value="Chromosome 1"/>
</dbReference>
<gene>
    <name evidence="3" type="ORF">B1146F03.40</name>
    <name evidence="2" type="ORF">P0475H04.7</name>
</gene>
<evidence type="ECO:0000313" key="4">
    <source>
        <dbReference type="Proteomes" id="UP000000763"/>
    </source>
</evidence>
<proteinExistence type="predicted"/>
<sequence>MPNPSTATAAALEESSERRPQRQRPPVDSKNQRAAVWEICLTPVQVRENCLRVLSVPDGLILQPTR</sequence>